<dbReference type="AlphaFoldDB" id="A0A0F8VYH2"/>
<protein>
    <submittedName>
        <fullName evidence="1">Uncharacterized protein</fullName>
    </submittedName>
</protein>
<sequence>MTEFGADEIRDLTRLKNMREGGYFESEGSVPMPEIVADGGESALRDLLRERRVPVAP</sequence>
<name>A0A0F8VYH2_9ZZZZ</name>
<dbReference type="EMBL" id="LAZR01068564">
    <property type="protein sequence ID" value="KKK49403.1"/>
    <property type="molecule type" value="Genomic_DNA"/>
</dbReference>
<organism evidence="1">
    <name type="scientific">marine sediment metagenome</name>
    <dbReference type="NCBI Taxonomy" id="412755"/>
    <lineage>
        <taxon>unclassified sequences</taxon>
        <taxon>metagenomes</taxon>
        <taxon>ecological metagenomes</taxon>
    </lineage>
</organism>
<evidence type="ECO:0000313" key="1">
    <source>
        <dbReference type="EMBL" id="KKK49403.1"/>
    </source>
</evidence>
<reference evidence="1" key="1">
    <citation type="journal article" date="2015" name="Nature">
        <title>Complex archaea that bridge the gap between prokaryotes and eukaryotes.</title>
        <authorList>
            <person name="Spang A."/>
            <person name="Saw J.H."/>
            <person name="Jorgensen S.L."/>
            <person name="Zaremba-Niedzwiedzka K."/>
            <person name="Martijn J."/>
            <person name="Lind A.E."/>
            <person name="van Eijk R."/>
            <person name="Schleper C."/>
            <person name="Guy L."/>
            <person name="Ettema T.J."/>
        </authorList>
    </citation>
    <scope>NUCLEOTIDE SEQUENCE</scope>
</reference>
<feature type="non-terminal residue" evidence="1">
    <location>
        <position position="57"/>
    </location>
</feature>
<proteinExistence type="predicted"/>
<accession>A0A0F8VYH2</accession>
<gene>
    <name evidence="1" type="ORF">LCGC14_3135410</name>
</gene>
<comment type="caution">
    <text evidence="1">The sequence shown here is derived from an EMBL/GenBank/DDBJ whole genome shotgun (WGS) entry which is preliminary data.</text>
</comment>